<proteinExistence type="predicted"/>
<organism evidence="1">
    <name type="scientific">Sinorhizobium medicae</name>
    <dbReference type="NCBI Taxonomy" id="110321"/>
    <lineage>
        <taxon>Bacteria</taxon>
        <taxon>Pseudomonadati</taxon>
        <taxon>Pseudomonadota</taxon>
        <taxon>Alphaproteobacteria</taxon>
        <taxon>Hyphomicrobiales</taxon>
        <taxon>Rhizobiaceae</taxon>
        <taxon>Sinorhizobium/Ensifer group</taxon>
        <taxon>Sinorhizobium</taxon>
    </lineage>
</organism>
<dbReference type="Proteomes" id="UP000507954">
    <property type="component" value="Unassembled WGS sequence"/>
</dbReference>
<dbReference type="EMBL" id="CABFNB010000079">
    <property type="protein sequence ID" value="VTZ60548.1"/>
    <property type="molecule type" value="Genomic_DNA"/>
</dbReference>
<name>A0A508WWY9_9HYPH</name>
<protein>
    <submittedName>
        <fullName evidence="1">Uncharacterized protein</fullName>
    </submittedName>
</protein>
<dbReference type="AlphaFoldDB" id="A0A508WWY9"/>
<gene>
    <name evidence="1" type="ORF">EMEDMD4_170042</name>
</gene>
<reference evidence="1" key="1">
    <citation type="submission" date="2019-06" db="EMBL/GenBank/DDBJ databases">
        <authorList>
            <person name="Le Quere A."/>
            <person name="Colella S."/>
        </authorList>
    </citation>
    <scope>NUCLEOTIDE SEQUENCE</scope>
    <source>
        <strain evidence="1">EmedicaeMD41</strain>
    </source>
</reference>
<sequence length="87" mass="9626">MVAEPLPEAAEFNYALQLIHLIPADDVRLEFHGNMLDAAKAGDAEELVLGTLDIHDQNVRPMTIEDMGKLHALHFNRVANNLPVENA</sequence>
<evidence type="ECO:0000313" key="1">
    <source>
        <dbReference type="EMBL" id="VTZ60548.1"/>
    </source>
</evidence>
<accession>A0A508WWY9</accession>